<sequence>MGRMKKTSPCQLSPFSELDNRLSLLELHGTTPDDVWRAFECLPLVPSPLDSAADRRCWWQHLYAILERHGLGVEHASRST</sequence>
<keyword evidence="2" id="KW-1185">Reference proteome</keyword>
<evidence type="ECO:0000313" key="2">
    <source>
        <dbReference type="Proteomes" id="UP001549184"/>
    </source>
</evidence>
<gene>
    <name evidence="1" type="ORF">ABIC75_004070</name>
</gene>
<dbReference type="RefSeq" id="WP_354015689.1">
    <property type="nucleotide sequence ID" value="NZ_JBEPMU010000006.1"/>
</dbReference>
<dbReference type="Proteomes" id="UP001549184">
    <property type="component" value="Unassembled WGS sequence"/>
</dbReference>
<reference evidence="1 2" key="1">
    <citation type="submission" date="2024-06" db="EMBL/GenBank/DDBJ databases">
        <title>Sorghum-associated microbial communities from plants grown in Nebraska, USA.</title>
        <authorList>
            <person name="Schachtman D."/>
        </authorList>
    </citation>
    <scope>NUCLEOTIDE SEQUENCE [LARGE SCALE GENOMIC DNA]</scope>
    <source>
        <strain evidence="1 2">1073</strain>
    </source>
</reference>
<organism evidence="1 2">
    <name type="scientific">Dyella japonica</name>
    <dbReference type="NCBI Taxonomy" id="231455"/>
    <lineage>
        <taxon>Bacteria</taxon>
        <taxon>Pseudomonadati</taxon>
        <taxon>Pseudomonadota</taxon>
        <taxon>Gammaproteobacteria</taxon>
        <taxon>Lysobacterales</taxon>
        <taxon>Rhodanobacteraceae</taxon>
        <taxon>Dyella</taxon>
    </lineage>
</organism>
<dbReference type="EMBL" id="JBEPMU010000006">
    <property type="protein sequence ID" value="MET3654332.1"/>
    <property type="molecule type" value="Genomic_DNA"/>
</dbReference>
<protein>
    <submittedName>
        <fullName evidence="1">Uncharacterized protein</fullName>
    </submittedName>
</protein>
<accession>A0ABV2K0J5</accession>
<evidence type="ECO:0000313" key="1">
    <source>
        <dbReference type="EMBL" id="MET3654332.1"/>
    </source>
</evidence>
<proteinExistence type="predicted"/>
<comment type="caution">
    <text evidence="1">The sequence shown here is derived from an EMBL/GenBank/DDBJ whole genome shotgun (WGS) entry which is preliminary data.</text>
</comment>
<name>A0ABV2K0J5_9GAMM</name>